<evidence type="ECO:0000313" key="3">
    <source>
        <dbReference type="Proteomes" id="UP000631114"/>
    </source>
</evidence>
<evidence type="ECO:0000313" key="2">
    <source>
        <dbReference type="EMBL" id="KAF9604730.1"/>
    </source>
</evidence>
<dbReference type="GO" id="GO:0003924">
    <property type="term" value="F:GTPase activity"/>
    <property type="evidence" value="ECO:0007669"/>
    <property type="project" value="TreeGrafter"/>
</dbReference>
<feature type="non-terminal residue" evidence="2">
    <location>
        <position position="192"/>
    </location>
</feature>
<reference evidence="2 3" key="1">
    <citation type="submission" date="2020-10" db="EMBL/GenBank/DDBJ databases">
        <title>The Coptis chinensis genome and diversification of protoberbering-type alkaloids.</title>
        <authorList>
            <person name="Wang B."/>
            <person name="Shu S."/>
            <person name="Song C."/>
            <person name="Liu Y."/>
        </authorList>
    </citation>
    <scope>NUCLEOTIDE SEQUENCE [LARGE SCALE GENOMIC DNA]</scope>
    <source>
        <strain evidence="2">HL-2020</strain>
        <tissue evidence="2">Leaf</tissue>
    </source>
</reference>
<feature type="domain" description="Sey1/RHD3-like three-helix bundle" evidence="1">
    <location>
        <begin position="3"/>
        <end position="52"/>
    </location>
</feature>
<name>A0A835HPR1_9MAGN</name>
<sequence length="192" mass="21591">LAHQCMLGHLRSRAFEHFKKRLEISFNKGETFVALVRVSTQSCMSEFDKGAAGGLNSNLQLSNLSLKILFVMVALRLEDKSDKIENVLFSSLMDGIVSVLGSQQSSVGISADPLASNTWEEVSPKDVLITPVQCKSLWRQFETETEYTVTQAISSQVCYFFRTIVLLFGCIEAISYYQRCNNVKERGHRMCC</sequence>
<keyword evidence="3" id="KW-1185">Reference proteome</keyword>
<dbReference type="InterPro" id="IPR008803">
    <property type="entry name" value="RHD3/Sey1"/>
</dbReference>
<dbReference type="GO" id="GO:0016320">
    <property type="term" value="P:endoplasmic reticulum membrane fusion"/>
    <property type="evidence" value="ECO:0007669"/>
    <property type="project" value="TreeGrafter"/>
</dbReference>
<dbReference type="InterPro" id="IPR046758">
    <property type="entry name" value="Sey1/RHD3-like_3HB"/>
</dbReference>
<gene>
    <name evidence="2" type="ORF">IFM89_009526</name>
</gene>
<dbReference type="Pfam" id="PF20428">
    <property type="entry name" value="Sey1_3HB"/>
    <property type="match status" value="2"/>
</dbReference>
<comment type="caution">
    <text evidence="2">The sequence shown here is derived from an EMBL/GenBank/DDBJ whole genome shotgun (WGS) entry which is preliminary data.</text>
</comment>
<dbReference type="OrthoDB" id="1597724at2759"/>
<dbReference type="PANTHER" id="PTHR45923">
    <property type="entry name" value="PROTEIN SEY1"/>
    <property type="match status" value="1"/>
</dbReference>
<protein>
    <recommendedName>
        <fullName evidence="1">Sey1/RHD3-like three-helix bundle domain-containing protein</fullName>
    </recommendedName>
</protein>
<dbReference type="AlphaFoldDB" id="A0A835HPR1"/>
<evidence type="ECO:0000259" key="1">
    <source>
        <dbReference type="Pfam" id="PF20428"/>
    </source>
</evidence>
<organism evidence="2 3">
    <name type="scientific">Coptis chinensis</name>
    <dbReference type="NCBI Taxonomy" id="261450"/>
    <lineage>
        <taxon>Eukaryota</taxon>
        <taxon>Viridiplantae</taxon>
        <taxon>Streptophyta</taxon>
        <taxon>Embryophyta</taxon>
        <taxon>Tracheophyta</taxon>
        <taxon>Spermatophyta</taxon>
        <taxon>Magnoliopsida</taxon>
        <taxon>Ranunculales</taxon>
        <taxon>Ranunculaceae</taxon>
        <taxon>Coptidoideae</taxon>
        <taxon>Coptis</taxon>
    </lineage>
</organism>
<dbReference type="EMBL" id="JADFTS010000005">
    <property type="protein sequence ID" value="KAF9604730.1"/>
    <property type="molecule type" value="Genomic_DNA"/>
</dbReference>
<dbReference type="GO" id="GO:0005783">
    <property type="term" value="C:endoplasmic reticulum"/>
    <property type="evidence" value="ECO:0007669"/>
    <property type="project" value="TreeGrafter"/>
</dbReference>
<accession>A0A835HPR1</accession>
<feature type="domain" description="Sey1/RHD3-like three-helix bundle" evidence="1">
    <location>
        <begin position="65"/>
        <end position="155"/>
    </location>
</feature>
<dbReference type="PANTHER" id="PTHR45923:SF20">
    <property type="entry name" value="PROTEIN ROOT HAIR DEFECTIVE 3 HOMOLOG 2"/>
    <property type="match status" value="1"/>
</dbReference>
<proteinExistence type="predicted"/>
<dbReference type="Proteomes" id="UP000631114">
    <property type="component" value="Unassembled WGS sequence"/>
</dbReference>